<dbReference type="PANTHER" id="PTHR12001:SF55">
    <property type="entry name" value="ALL TRANS-POLYPRENYL-DIPHOSPHATE SYNTHASE PDSS2"/>
    <property type="match status" value="1"/>
</dbReference>
<dbReference type="Proteomes" id="UP000015104">
    <property type="component" value="Unassembled WGS sequence"/>
</dbReference>
<protein>
    <recommendedName>
        <fullName evidence="3">Decaprenyl-diphosphate synthase subunit 2</fullName>
    </recommendedName>
</protein>
<dbReference type="SUPFAM" id="SSF48576">
    <property type="entry name" value="Terpenoid synthases"/>
    <property type="match status" value="1"/>
</dbReference>
<proteinExistence type="predicted"/>
<dbReference type="HOGENOM" id="CLU_610207_0_0_1"/>
<accession>T1KK27</accession>
<evidence type="ECO:0000313" key="2">
    <source>
        <dbReference type="Proteomes" id="UP000015104"/>
    </source>
</evidence>
<dbReference type="PANTHER" id="PTHR12001">
    <property type="entry name" value="GERANYLGERANYL PYROPHOSPHATE SYNTHASE"/>
    <property type="match status" value="1"/>
</dbReference>
<dbReference type="GO" id="GO:0004659">
    <property type="term" value="F:prenyltransferase activity"/>
    <property type="evidence" value="ECO:0007669"/>
    <property type="project" value="TreeGrafter"/>
</dbReference>
<dbReference type="InterPro" id="IPR008949">
    <property type="entry name" value="Isoprenoid_synthase_dom_sf"/>
</dbReference>
<dbReference type="Gene3D" id="1.10.600.10">
    <property type="entry name" value="Farnesyl Diphosphate Synthase"/>
    <property type="match status" value="1"/>
</dbReference>
<evidence type="ECO:0000313" key="1">
    <source>
        <dbReference type="EnsemblMetazoa" id="tetur13g02150.1"/>
    </source>
</evidence>
<dbReference type="GO" id="GO:0008299">
    <property type="term" value="P:isoprenoid biosynthetic process"/>
    <property type="evidence" value="ECO:0007669"/>
    <property type="project" value="TreeGrafter"/>
</dbReference>
<name>T1KK27_TETUR</name>
<dbReference type="eggNOG" id="KOG0776">
    <property type="taxonomic scope" value="Eukaryota"/>
</dbReference>
<reference evidence="2" key="1">
    <citation type="submission" date="2011-08" db="EMBL/GenBank/DDBJ databases">
        <authorList>
            <person name="Rombauts S."/>
        </authorList>
    </citation>
    <scope>NUCLEOTIDE SEQUENCE</scope>
    <source>
        <strain evidence="2">London</strain>
    </source>
</reference>
<dbReference type="STRING" id="32264.T1KK27"/>
<reference evidence="1" key="2">
    <citation type="submission" date="2015-06" db="UniProtKB">
        <authorList>
            <consortium name="EnsemblMetazoa"/>
        </authorList>
    </citation>
    <scope>IDENTIFICATION</scope>
</reference>
<dbReference type="GO" id="GO:1990234">
    <property type="term" value="C:transferase complex"/>
    <property type="evidence" value="ECO:0007669"/>
    <property type="project" value="TreeGrafter"/>
</dbReference>
<organism evidence="1 2">
    <name type="scientific">Tetranychus urticae</name>
    <name type="common">Two-spotted spider mite</name>
    <dbReference type="NCBI Taxonomy" id="32264"/>
    <lineage>
        <taxon>Eukaryota</taxon>
        <taxon>Metazoa</taxon>
        <taxon>Ecdysozoa</taxon>
        <taxon>Arthropoda</taxon>
        <taxon>Chelicerata</taxon>
        <taxon>Arachnida</taxon>
        <taxon>Acari</taxon>
        <taxon>Acariformes</taxon>
        <taxon>Trombidiformes</taxon>
        <taxon>Prostigmata</taxon>
        <taxon>Eleutherengona</taxon>
        <taxon>Raphignathae</taxon>
        <taxon>Tetranychoidea</taxon>
        <taxon>Tetranychidae</taxon>
        <taxon>Tetranychus</taxon>
    </lineage>
</organism>
<dbReference type="EMBL" id="CAEY01000172">
    <property type="status" value="NOT_ANNOTATED_CDS"/>
    <property type="molecule type" value="Genomic_DNA"/>
</dbReference>
<keyword evidence="2" id="KW-1185">Reference proteome</keyword>
<dbReference type="AlphaFoldDB" id="T1KK27"/>
<sequence>MTSLTARSIKLAKNVIKPKLSSKHRDNLATNITRIFSTSTSSISRTSDSDLNYRTIPLTPLDLESAGKLVNTSISHFDIRNLLREETILSSFALEKVSSLQSGLSSTHHPIISVAQEIFQDSDTKLIDSLGGFTLLLLAKSLESVPSFTFNQEVWEKQKIFAECYEMIDKAMYIHHKSIINLPLESDDTRTLNILNNGNKLAVLGGDYLFSFGIIRLASLVRRANVFDFIGASIDEFCVNHFDNYQRDINNWILPKSGMTMETWEKYGGYCSAKLAAYSAQFITVMTNLSSIRFEQAAFNFGYNLKLKWNMEKDIQMFLEKDAKGLSPISAPIIKYIERDPGFINFIAALDWEKDETSNKIKKIILQTDVIDECQSLSKQYSDKCMKILQLFPDCPSQRVLEMTKAFKYSESKNQCKSIAIIQLLDLLRFLILKGSGPGPGSSHHPPKL</sequence>
<evidence type="ECO:0008006" key="3">
    <source>
        <dbReference type="Google" id="ProtNLM"/>
    </source>
</evidence>
<dbReference type="GO" id="GO:0005739">
    <property type="term" value="C:mitochondrion"/>
    <property type="evidence" value="ECO:0007669"/>
    <property type="project" value="TreeGrafter"/>
</dbReference>
<dbReference type="EnsemblMetazoa" id="tetur13g02150.1">
    <property type="protein sequence ID" value="tetur13g02150.1"/>
    <property type="gene ID" value="tetur13g02150"/>
</dbReference>
<dbReference type="GO" id="GO:0006744">
    <property type="term" value="P:ubiquinone biosynthetic process"/>
    <property type="evidence" value="ECO:0007669"/>
    <property type="project" value="TreeGrafter"/>
</dbReference>